<dbReference type="AlphaFoldDB" id="A0A7V3KP88"/>
<evidence type="ECO:0000313" key="1">
    <source>
        <dbReference type="EMBL" id="HGB36309.1"/>
    </source>
</evidence>
<organism evidence="1">
    <name type="scientific">candidate division WOR-3 bacterium</name>
    <dbReference type="NCBI Taxonomy" id="2052148"/>
    <lineage>
        <taxon>Bacteria</taxon>
        <taxon>Bacteria division WOR-3</taxon>
    </lineage>
</organism>
<reference evidence="1" key="1">
    <citation type="journal article" date="2020" name="mSystems">
        <title>Genome- and Community-Level Interaction Insights into Carbon Utilization and Element Cycling Functions of Hydrothermarchaeota in Hydrothermal Sediment.</title>
        <authorList>
            <person name="Zhou Z."/>
            <person name="Liu Y."/>
            <person name="Xu W."/>
            <person name="Pan J."/>
            <person name="Luo Z.H."/>
            <person name="Li M."/>
        </authorList>
    </citation>
    <scope>NUCLEOTIDE SEQUENCE [LARGE SCALE GENOMIC DNA]</scope>
    <source>
        <strain evidence="1">SpSt-754</strain>
    </source>
</reference>
<gene>
    <name evidence="1" type="ORF">ENV38_05335</name>
</gene>
<name>A0A7V3KP88_UNCW3</name>
<proteinExistence type="predicted"/>
<dbReference type="EMBL" id="DTGD01000201">
    <property type="protein sequence ID" value="HGB36309.1"/>
    <property type="molecule type" value="Genomic_DNA"/>
</dbReference>
<accession>A0A7V3KP88</accession>
<sequence>MHSNLEHANKNYWRGSYFVQKTIKDIDLNKWTVRAKVDGKWQTFQIVDLPDAFVNWSVNRRLETLDRVRNNQPPSLSGPHNGMVASYGIRRKDSKFIINNAVKGMGFLPKPEKVKELITLLESTIDSSDEYKLKVLENLYKNADEYFTRKGLVSLELYTNPGFETHTFLNEMENPAVSIVFLDIPSFEVRALARLLHPEDPTLSEYEKDIVKYANLIHSYFHGHFDREFIAVIYYVVEVFDNTPGRGGLGKRVVPPLP</sequence>
<comment type="caution">
    <text evidence="1">The sequence shown here is derived from an EMBL/GenBank/DDBJ whole genome shotgun (WGS) entry which is preliminary data.</text>
</comment>
<protein>
    <submittedName>
        <fullName evidence="1">Uncharacterized protein</fullName>
    </submittedName>
</protein>